<sequence>MEKLTRNYSVKDVDMIITASTIIKNAISQKNFLQSKRSSWSGTYFEDLENRIDTIAADYLGADNARELRISTAAIYEARDKAHKLASEIKVQIEEDFPAEKTEMLRTLGYTSYFAKARQKDQEALINLLFQFKANLTPALKAQMTANGILPADLDALAAMGEELKALDTVQETKKGARPINTEEAVRAFNDIYEQVMAVARIASRFYKDDRPRQDLFSFSKIAKAINTHNNTPK</sequence>
<dbReference type="Proteomes" id="UP000277579">
    <property type="component" value="Unassembled WGS sequence"/>
</dbReference>
<proteinExistence type="predicted"/>
<protein>
    <submittedName>
        <fullName evidence="1">Uncharacterized protein</fullName>
    </submittedName>
</protein>
<keyword evidence="2" id="KW-1185">Reference proteome</keyword>
<evidence type="ECO:0000313" key="2">
    <source>
        <dbReference type="Proteomes" id="UP000277579"/>
    </source>
</evidence>
<dbReference type="OrthoDB" id="1360222at2"/>
<organism evidence="1 2">
    <name type="scientific">Flavobacterium endophyticum</name>
    <dbReference type="NCBI Taxonomy" id="1540163"/>
    <lineage>
        <taxon>Bacteria</taxon>
        <taxon>Pseudomonadati</taxon>
        <taxon>Bacteroidota</taxon>
        <taxon>Flavobacteriia</taxon>
        <taxon>Flavobacteriales</taxon>
        <taxon>Flavobacteriaceae</taxon>
        <taxon>Flavobacterium</taxon>
    </lineage>
</organism>
<name>A0A495MJ70_9FLAO</name>
<dbReference type="AlphaFoldDB" id="A0A495MJ70"/>
<gene>
    <name evidence="1" type="ORF">CLV94_0440</name>
</gene>
<comment type="caution">
    <text evidence="1">The sequence shown here is derived from an EMBL/GenBank/DDBJ whole genome shotgun (WGS) entry which is preliminary data.</text>
</comment>
<accession>A0A495MJ70</accession>
<dbReference type="RefSeq" id="WP_121374815.1">
    <property type="nucleotide sequence ID" value="NZ_RBLC01000001.1"/>
</dbReference>
<evidence type="ECO:0000313" key="1">
    <source>
        <dbReference type="EMBL" id="RKS25410.1"/>
    </source>
</evidence>
<reference evidence="1 2" key="1">
    <citation type="submission" date="2018-10" db="EMBL/GenBank/DDBJ databases">
        <title>Genomic Encyclopedia of Archaeal and Bacterial Type Strains, Phase II (KMG-II): from individual species to whole genera.</title>
        <authorList>
            <person name="Goeker M."/>
        </authorList>
    </citation>
    <scope>NUCLEOTIDE SEQUENCE [LARGE SCALE GENOMIC DNA]</scope>
    <source>
        <strain evidence="1 2">DSM 29537</strain>
    </source>
</reference>
<dbReference type="EMBL" id="RBLC01000001">
    <property type="protein sequence ID" value="RKS25410.1"/>
    <property type="molecule type" value="Genomic_DNA"/>
</dbReference>